<evidence type="ECO:0000313" key="1">
    <source>
        <dbReference type="EMBL" id="RZS92508.1"/>
    </source>
</evidence>
<gene>
    <name evidence="1" type="ORF">EV197_2646</name>
</gene>
<protein>
    <submittedName>
        <fullName evidence="1">Baseplate J-like protein</fullName>
    </submittedName>
</protein>
<organism evidence="1 2">
    <name type="scientific">Aquimarina brevivitae</name>
    <dbReference type="NCBI Taxonomy" id="323412"/>
    <lineage>
        <taxon>Bacteria</taxon>
        <taxon>Pseudomonadati</taxon>
        <taxon>Bacteroidota</taxon>
        <taxon>Flavobacteriia</taxon>
        <taxon>Flavobacteriales</taxon>
        <taxon>Flavobacteriaceae</taxon>
        <taxon>Aquimarina</taxon>
    </lineage>
</organism>
<dbReference type="RefSeq" id="WP_130287188.1">
    <property type="nucleotide sequence ID" value="NZ_SGXE01000003.1"/>
</dbReference>
<comment type="caution">
    <text evidence="1">The sequence shown here is derived from an EMBL/GenBank/DDBJ whole genome shotgun (WGS) entry which is preliminary data.</text>
</comment>
<evidence type="ECO:0000313" key="2">
    <source>
        <dbReference type="Proteomes" id="UP000292262"/>
    </source>
</evidence>
<reference evidence="1 2" key="1">
    <citation type="submission" date="2019-02" db="EMBL/GenBank/DDBJ databases">
        <title>Genomic Encyclopedia of Type Strains, Phase IV (KMG-IV): sequencing the most valuable type-strain genomes for metagenomic binning, comparative biology and taxonomic classification.</title>
        <authorList>
            <person name="Goeker M."/>
        </authorList>
    </citation>
    <scope>NUCLEOTIDE SEQUENCE [LARGE SCALE GENOMIC DNA]</scope>
    <source>
        <strain evidence="1 2">DSM 17196</strain>
    </source>
</reference>
<accession>A0A4Q7NZR2</accession>
<dbReference type="Proteomes" id="UP000292262">
    <property type="component" value="Unassembled WGS sequence"/>
</dbReference>
<dbReference type="AlphaFoldDB" id="A0A4Q7NZR2"/>
<sequence>MCNDAKHTDNIIFKRNGTDQKERYNDKLNPDKLELQDLDVADWVLFTYNFAKKVNFFEVTDHSNSAGNWQHFFNQFEISESAIPKRKKRAYKLIKQNIENTLAVLTIDQSVTPHMTLLICFLKLLEFSKERFNKITKRHLDFYYKEILQIHKLPAEPDKAHVIFELAKRTFEEKIEKGTQLEGGKDANGNKRIYETLEELIANKTQVSQLKSLYNDIYTGEIKYSDIANSLDGQGEALPDDASYWLPFGYNSTEEKYTELQDAKLGFAIASPLFNLNEGERNVQVIIHFAENLGLPNKSISSNQLIDNFRIQYSTGDGWFSDLKLRQNLPFKNNGSISNISSRISSNQLHLVFQIPKDAPAVVNYDQEIHQERFDTTLPVIRFLIKTENQIGHDLFRKLVKKQVSTVQINLDVKEVTSLQLDSDTGVLNTKKPFYPFTTQPVKGSSFIINYPEAFQKKWQSIEVSISWKNTPDSFKEHYKAYKQEYLGTTSRTIFNEGMFEIIDIQELTANQPEAPKNLQTNDGALNNKQIVLNNNDDELIVTSDAYFEADLAVLYKEDWQNQVDPVTLFVDNNNVYETNFSVFDQTFEIEKSGPLKLMLRQSFLHALFPRIYALALSSELEETLIPNDPYTPFADAITLDYTASETVNLIASDKQNYEDSRIKLFHEGPFGQYEEHTYLKVVAKEKQVFHPQASTSAYAVPDYCHGGELFIGLKDAEVSQQVALLFQILEGSENPAADSFKGNQKIEWYILCNNHWKNLETYVLKNNIDNFLTSGIVKFSIPKQATKTNTRLPEGLIWLKAKMHKSYDAVCKVIDIKAQAVLSQFVNKNNELGHLNNGLPVGTIAKLVERLPQIKKVEQPFNSFDGKPEESDDNYYRRISERLRHKNRAVTLWDYEHLIMQQFNQVFRVKCLNHTSNTSFISPGDVTVVVIPDIIDKNVFDIYEPRLSTATLNKIQNYINQLNSMQVEARVINPLYEQVIIKVSVKFYQELDENFYKKQLDEDLIKFLSPWAFDTTQEIVFGVELNRSMLIDYVEKLAYVDYLVELEMAKHPEELETPEDPNNSNYIKKLDFKQIIAPASPKHILVSAKKHIVSTTVKTCVNQTIEEAETCQY</sequence>
<proteinExistence type="predicted"/>
<dbReference type="EMBL" id="SGXE01000003">
    <property type="protein sequence ID" value="RZS92508.1"/>
    <property type="molecule type" value="Genomic_DNA"/>
</dbReference>
<name>A0A4Q7NZR2_9FLAO</name>
<dbReference type="OrthoDB" id="9762853at2"/>
<keyword evidence="2" id="KW-1185">Reference proteome</keyword>